<name>A0AAE6EHV9_AGRTU</name>
<dbReference type="SUPFAM" id="SSF51735">
    <property type="entry name" value="NAD(P)-binding Rossmann-fold domains"/>
    <property type="match status" value="1"/>
</dbReference>
<dbReference type="SMART" id="SM00822">
    <property type="entry name" value="PKS_KR"/>
    <property type="match status" value="1"/>
</dbReference>
<comment type="similarity">
    <text evidence="1">Belongs to the short-chain dehydrogenases/reductases (SDR) family.</text>
</comment>
<geneLocation type="plasmid" evidence="4">
    <name>patcfbp5877a</name>
</geneLocation>
<dbReference type="PRINTS" id="PR00081">
    <property type="entry name" value="GDHRDH"/>
</dbReference>
<protein>
    <submittedName>
        <fullName evidence="3">SDR family oxidoreductase</fullName>
    </submittedName>
</protein>
<proteinExistence type="inferred from homology"/>
<dbReference type="Gene3D" id="3.40.50.720">
    <property type="entry name" value="NAD(P)-binding Rossmann-like Domain"/>
    <property type="match status" value="1"/>
</dbReference>
<sequence length="259" mass="27211">MRQQTTQKKGAVAITGGASGIGFSTAQLLMARGWQPWLLDLKREALDAACEKLGIDASRGIVCNVADEASVEQAFTALTAGNREHEVGLVAVVNSAGIGMDKLSIDTSVEEFRRIVDVNLVGSFAVGRAAARYWLDRESAGSIVNISSVSGMCGNRGRSAYGASKGGVNLLTMVMANELGQSGIRVNAIAPGPVDTPLTQAVHTENVRNQWHSRVPMRRYGTTDEIASAVAFLVSDEASYVNGQVLAVDGGFITAGLVV</sequence>
<dbReference type="InterPro" id="IPR002347">
    <property type="entry name" value="SDR_fam"/>
</dbReference>
<dbReference type="PROSITE" id="PS00061">
    <property type="entry name" value="ADH_SHORT"/>
    <property type="match status" value="1"/>
</dbReference>
<dbReference type="GO" id="GO:0016616">
    <property type="term" value="F:oxidoreductase activity, acting on the CH-OH group of donors, NAD or NADP as acceptor"/>
    <property type="evidence" value="ECO:0007669"/>
    <property type="project" value="UniProtKB-ARBA"/>
</dbReference>
<feature type="domain" description="Ketoreductase" evidence="2">
    <location>
        <begin position="10"/>
        <end position="192"/>
    </location>
</feature>
<keyword evidence="3" id="KW-0614">Plasmid</keyword>
<dbReference type="InterPro" id="IPR036291">
    <property type="entry name" value="NAD(P)-bd_dom_sf"/>
</dbReference>
<evidence type="ECO:0000313" key="3">
    <source>
        <dbReference type="EMBL" id="QCL82458.1"/>
    </source>
</evidence>
<dbReference type="FunFam" id="3.40.50.720:FF:000084">
    <property type="entry name" value="Short-chain dehydrogenase reductase"/>
    <property type="match status" value="1"/>
</dbReference>
<dbReference type="PANTHER" id="PTHR42760">
    <property type="entry name" value="SHORT-CHAIN DEHYDROGENASES/REDUCTASES FAMILY MEMBER"/>
    <property type="match status" value="1"/>
</dbReference>
<gene>
    <name evidence="3" type="ORF">CFBP5877_25395</name>
</gene>
<dbReference type="Pfam" id="PF13561">
    <property type="entry name" value="adh_short_C2"/>
    <property type="match status" value="1"/>
</dbReference>
<evidence type="ECO:0000313" key="4">
    <source>
        <dbReference type="Proteomes" id="UP000298579"/>
    </source>
</evidence>
<accession>A0AAE6EHV9</accession>
<dbReference type="CDD" id="cd05233">
    <property type="entry name" value="SDR_c"/>
    <property type="match status" value="1"/>
</dbReference>
<dbReference type="EMBL" id="CP039899">
    <property type="protein sequence ID" value="QCL82458.1"/>
    <property type="molecule type" value="Genomic_DNA"/>
</dbReference>
<reference evidence="3 4" key="1">
    <citation type="submission" date="2019-04" db="EMBL/GenBank/DDBJ databases">
        <title>Complete genome sequence of Agrobacterium tumefaciens CFBP5877.</title>
        <authorList>
            <person name="Huang Y.-Y."/>
            <person name="Chiang H.-Y."/>
            <person name="Chou L."/>
            <person name="Lai E.-M."/>
            <person name="Kuo C.-H."/>
        </authorList>
    </citation>
    <scope>NUCLEOTIDE SEQUENCE [LARGE SCALE GENOMIC DNA]</scope>
    <source>
        <strain evidence="3 4">CFBP5877</strain>
        <plasmid evidence="4">patcfbp5877a</plasmid>
    </source>
</reference>
<dbReference type="PANTHER" id="PTHR42760:SF123">
    <property type="entry name" value="OXIDOREDUCTASE"/>
    <property type="match status" value="1"/>
</dbReference>
<evidence type="ECO:0000259" key="2">
    <source>
        <dbReference type="SMART" id="SM00822"/>
    </source>
</evidence>
<dbReference type="PRINTS" id="PR00080">
    <property type="entry name" value="SDRFAMILY"/>
</dbReference>
<evidence type="ECO:0000256" key="1">
    <source>
        <dbReference type="ARBA" id="ARBA00006484"/>
    </source>
</evidence>
<dbReference type="RefSeq" id="WP_080830488.1">
    <property type="nucleotide sequence ID" value="NZ_CP039890.1"/>
</dbReference>
<dbReference type="InterPro" id="IPR057326">
    <property type="entry name" value="KR_dom"/>
</dbReference>
<organism evidence="3 4">
    <name type="scientific">Agrobacterium tumefaciens</name>
    <dbReference type="NCBI Taxonomy" id="358"/>
    <lineage>
        <taxon>Bacteria</taxon>
        <taxon>Pseudomonadati</taxon>
        <taxon>Pseudomonadota</taxon>
        <taxon>Alphaproteobacteria</taxon>
        <taxon>Hyphomicrobiales</taxon>
        <taxon>Rhizobiaceae</taxon>
        <taxon>Rhizobium/Agrobacterium group</taxon>
        <taxon>Agrobacterium</taxon>
        <taxon>Agrobacterium tumefaciens complex</taxon>
    </lineage>
</organism>
<dbReference type="Proteomes" id="UP000298579">
    <property type="component" value="Plasmid pAtCFBP5877a"/>
</dbReference>
<dbReference type="GO" id="GO:0030497">
    <property type="term" value="P:fatty acid elongation"/>
    <property type="evidence" value="ECO:0007669"/>
    <property type="project" value="TreeGrafter"/>
</dbReference>
<dbReference type="InterPro" id="IPR020904">
    <property type="entry name" value="Sc_DH/Rdtase_CS"/>
</dbReference>
<dbReference type="AlphaFoldDB" id="A0AAE6EHV9"/>